<proteinExistence type="predicted"/>
<accession>Q6D9A8</accession>
<dbReference type="HOGENOM" id="CLU_3314176_0_0_6"/>
<evidence type="ECO:0000313" key="1">
    <source>
        <dbReference type="EMBL" id="CAG73624.1"/>
    </source>
</evidence>
<sequence>MKKSFTESYAAFVSGIRVQLHKAPIYRGFLLFGNKQLGY</sequence>
<dbReference type="KEGG" id="eca:ECA0709"/>
<organism evidence="1 2">
    <name type="scientific">Pectobacterium atrosepticum (strain SCRI 1043 / ATCC BAA-672)</name>
    <name type="common">Erwinia carotovora subsp. atroseptica</name>
    <dbReference type="NCBI Taxonomy" id="218491"/>
    <lineage>
        <taxon>Bacteria</taxon>
        <taxon>Pseudomonadati</taxon>
        <taxon>Pseudomonadota</taxon>
        <taxon>Gammaproteobacteria</taxon>
        <taxon>Enterobacterales</taxon>
        <taxon>Pectobacteriaceae</taxon>
        <taxon>Pectobacterium</taxon>
    </lineage>
</organism>
<gene>
    <name evidence="1" type="ordered locus">ECA0709</name>
</gene>
<dbReference type="AlphaFoldDB" id="Q6D9A8"/>
<protein>
    <submittedName>
        <fullName evidence="1">Uncharacterized protein</fullName>
    </submittedName>
</protein>
<evidence type="ECO:0000313" key="2">
    <source>
        <dbReference type="Proteomes" id="UP000007966"/>
    </source>
</evidence>
<name>Q6D9A8_PECAS</name>
<dbReference type="Proteomes" id="UP000007966">
    <property type="component" value="Chromosome"/>
</dbReference>
<keyword evidence="2" id="KW-1185">Reference proteome</keyword>
<dbReference type="EMBL" id="BX950851">
    <property type="protein sequence ID" value="CAG73624.1"/>
    <property type="molecule type" value="Genomic_DNA"/>
</dbReference>
<reference evidence="1" key="1">
    <citation type="submission" date="2004-02" db="EMBL/GenBank/DDBJ databases">
        <title>The genome sequence of the enterobacterial phytopathogen Erwinia carotovora subsp. atroseptica SCRI1043 and functional genomic identification of novel virulence factors.</title>
        <authorList>
            <person name="Bell K.S."/>
            <person name="Sebaihia M."/>
            <person name="Pritchard L."/>
            <person name="Holden M."/>
            <person name="Hyman L.J."/>
            <person name="Holeva M.C."/>
            <person name="Thomson N.R."/>
            <person name="Bentley S.D."/>
            <person name="Churcher C."/>
            <person name="Mungall K."/>
            <person name="Atkin R."/>
            <person name="Bason N."/>
            <person name="Brooks K."/>
            <person name="Chillingworth T."/>
            <person name="Clark K."/>
            <person name="Doggett J."/>
            <person name="Fraser A."/>
            <person name="Hance Z."/>
            <person name="Hauser H."/>
            <person name="Jagels K."/>
            <person name="Moule S."/>
            <person name="Norbertczak H."/>
            <person name="Ormond D."/>
            <person name="Price C."/>
            <person name="Quail M.A."/>
            <person name="Sanders M."/>
            <person name="Walker D."/>
            <person name="Whitehead S."/>
            <person name="Salmond G.P.C."/>
            <person name="Birch P.R.J."/>
            <person name="Barrell B.G."/>
            <person name="Parkhill J."/>
            <person name="Toth I.K."/>
        </authorList>
    </citation>
    <scope>NUCLEOTIDE SEQUENCE</scope>
    <source>
        <strain evidence="1">SCRI1043</strain>
    </source>
</reference>
<dbReference type="STRING" id="218491.ECA0709"/>